<comment type="caution">
    <text evidence="4">The sequence shown here is derived from an EMBL/GenBank/DDBJ whole genome shotgun (WGS) entry which is preliminary data.</text>
</comment>
<dbReference type="EMBL" id="QNUL01000010">
    <property type="protein sequence ID" value="REA60638.1"/>
    <property type="molecule type" value="Genomic_DNA"/>
</dbReference>
<keyword evidence="5" id="KW-1185">Reference proteome</keyword>
<dbReference type="GO" id="GO:0050821">
    <property type="term" value="P:protein stabilization"/>
    <property type="evidence" value="ECO:0007669"/>
    <property type="project" value="TreeGrafter"/>
</dbReference>
<feature type="signal peptide" evidence="3">
    <location>
        <begin position="1"/>
        <end position="22"/>
    </location>
</feature>
<comment type="similarity">
    <text evidence="1">Belongs to the Skp family.</text>
</comment>
<keyword evidence="2 3" id="KW-0732">Signal</keyword>
<dbReference type="GO" id="GO:0005829">
    <property type="term" value="C:cytosol"/>
    <property type="evidence" value="ECO:0007669"/>
    <property type="project" value="TreeGrafter"/>
</dbReference>
<sequence>MKTSASIFTFVTLIFSTFASFAQDMKIGHIDQQFIISTLPEYKKLNQEINEKSVQYDKILKGKFDDFETKRIAFEKLTSAQTSEAILKDKATELENLKASYEEFQNSSMNELRNYFNKKFTPIKQKVNDAIVFAGRKNSYAFILRMDLNPDGGDLWPVVLYARDTTSTLTSDILKNLGVDSTAASDRKIGIPQMLNKR</sequence>
<dbReference type="RefSeq" id="WP_115831524.1">
    <property type="nucleotide sequence ID" value="NZ_QNUL01000010.1"/>
</dbReference>
<protein>
    <recommendedName>
        <fullName evidence="6">OmpH family outer membrane protein</fullName>
    </recommendedName>
</protein>
<evidence type="ECO:0000256" key="1">
    <source>
        <dbReference type="ARBA" id="ARBA00009091"/>
    </source>
</evidence>
<gene>
    <name evidence="4" type="ORF">DSL64_13940</name>
</gene>
<evidence type="ECO:0000313" key="4">
    <source>
        <dbReference type="EMBL" id="REA60638.1"/>
    </source>
</evidence>
<evidence type="ECO:0008006" key="6">
    <source>
        <dbReference type="Google" id="ProtNLM"/>
    </source>
</evidence>
<dbReference type="PANTHER" id="PTHR35089:SF1">
    <property type="entry name" value="CHAPERONE PROTEIN SKP"/>
    <property type="match status" value="1"/>
</dbReference>
<dbReference type="AlphaFoldDB" id="A0A3D8YB62"/>
<organism evidence="4 5">
    <name type="scientific">Dyadobacter luteus</name>
    <dbReference type="NCBI Taxonomy" id="2259619"/>
    <lineage>
        <taxon>Bacteria</taxon>
        <taxon>Pseudomonadati</taxon>
        <taxon>Bacteroidota</taxon>
        <taxon>Cytophagia</taxon>
        <taxon>Cytophagales</taxon>
        <taxon>Spirosomataceae</taxon>
        <taxon>Dyadobacter</taxon>
    </lineage>
</organism>
<dbReference type="PANTHER" id="PTHR35089">
    <property type="entry name" value="CHAPERONE PROTEIN SKP"/>
    <property type="match status" value="1"/>
</dbReference>
<dbReference type="Proteomes" id="UP000256373">
    <property type="component" value="Unassembled WGS sequence"/>
</dbReference>
<name>A0A3D8YB62_9BACT</name>
<accession>A0A3D8YB62</accession>
<dbReference type="Gene3D" id="3.30.910.20">
    <property type="entry name" value="Skp domain"/>
    <property type="match status" value="1"/>
</dbReference>
<dbReference type="GO" id="GO:0051082">
    <property type="term" value="F:unfolded protein binding"/>
    <property type="evidence" value="ECO:0007669"/>
    <property type="project" value="InterPro"/>
</dbReference>
<dbReference type="SUPFAM" id="SSF111384">
    <property type="entry name" value="OmpH-like"/>
    <property type="match status" value="1"/>
</dbReference>
<feature type="chain" id="PRO_5017687937" description="OmpH family outer membrane protein" evidence="3">
    <location>
        <begin position="23"/>
        <end position="198"/>
    </location>
</feature>
<proteinExistence type="inferred from homology"/>
<dbReference type="SMART" id="SM00935">
    <property type="entry name" value="OmpH"/>
    <property type="match status" value="1"/>
</dbReference>
<evidence type="ECO:0000256" key="2">
    <source>
        <dbReference type="ARBA" id="ARBA00022729"/>
    </source>
</evidence>
<evidence type="ECO:0000256" key="3">
    <source>
        <dbReference type="SAM" id="SignalP"/>
    </source>
</evidence>
<dbReference type="InterPro" id="IPR024930">
    <property type="entry name" value="Skp_dom_sf"/>
</dbReference>
<dbReference type="Pfam" id="PF03938">
    <property type="entry name" value="OmpH"/>
    <property type="match status" value="1"/>
</dbReference>
<reference evidence="4 5" key="1">
    <citation type="submission" date="2018-07" db="EMBL/GenBank/DDBJ databases">
        <title>Dyadobacter roseus sp. nov., isolated from rose rhizosphere soil.</title>
        <authorList>
            <person name="Chen L."/>
        </authorList>
    </citation>
    <scope>NUCLEOTIDE SEQUENCE [LARGE SCALE GENOMIC DNA]</scope>
    <source>
        <strain evidence="4 5">RS19</strain>
    </source>
</reference>
<evidence type="ECO:0000313" key="5">
    <source>
        <dbReference type="Proteomes" id="UP000256373"/>
    </source>
</evidence>
<dbReference type="OrthoDB" id="1493480at2"/>
<dbReference type="InterPro" id="IPR005632">
    <property type="entry name" value="Chaperone_Skp"/>
</dbReference>